<sequence>MKKSVLTTILITLFKLLIAQPNTKAADSLLLEYYQTQRFSEAADYLKKTHPEPVSDVKILSGLAYASQMAGRLPDADGYYQRIYDADTTNIAALFNLGSINARRGNDVKAIGYYKKILLKDSTNFNVLKQMGTLSQNAGDIPGAIKYLHQANKINPVEPDVAYDLATFYLNFKFYKNADTVVDIALKADTGNLLLLFAKAQTVYRLEQYPETVEVCNKLIKSGDQISVVINMLGTSYFHLNQYVNSINTFKILEQNQTPSETSYYYTAMSYKALKDQKMAIVYFDKAIKEAVSPNACSYYSEIGDSYDKIHQLKKSVNAYEKSLLYGVKPITYYALANMYDTELRNRKQALQNYRKYLKSNPPQEQQSYVAYAKRRMVELTH</sequence>
<evidence type="ECO:0000256" key="1">
    <source>
        <dbReference type="SAM" id="SignalP"/>
    </source>
</evidence>
<dbReference type="Pfam" id="PF13174">
    <property type="entry name" value="TPR_6"/>
    <property type="match status" value="1"/>
</dbReference>
<feature type="signal peptide" evidence="1">
    <location>
        <begin position="1"/>
        <end position="25"/>
    </location>
</feature>
<evidence type="ECO:0000313" key="3">
    <source>
        <dbReference type="Proteomes" id="UP000317010"/>
    </source>
</evidence>
<evidence type="ECO:0000313" key="2">
    <source>
        <dbReference type="EMBL" id="TWJ00687.1"/>
    </source>
</evidence>
<keyword evidence="1" id="KW-0732">Signal</keyword>
<name>A0A562U5T0_9SPHI</name>
<dbReference type="OrthoDB" id="1221582at2"/>
<dbReference type="InterPro" id="IPR019734">
    <property type="entry name" value="TPR_rpt"/>
</dbReference>
<reference evidence="2 3" key="1">
    <citation type="submission" date="2019-07" db="EMBL/GenBank/DDBJ databases">
        <title>Genomic Encyclopedia of Archaeal and Bacterial Type Strains, Phase II (KMG-II): from individual species to whole genera.</title>
        <authorList>
            <person name="Goeker M."/>
        </authorList>
    </citation>
    <scope>NUCLEOTIDE SEQUENCE [LARGE SCALE GENOMIC DNA]</scope>
    <source>
        <strain evidence="2 3">ATCC BAA-1854</strain>
    </source>
</reference>
<dbReference type="InterPro" id="IPR011990">
    <property type="entry name" value="TPR-like_helical_dom_sf"/>
</dbReference>
<dbReference type="PANTHER" id="PTHR12558:SF13">
    <property type="entry name" value="CELL DIVISION CYCLE PROTEIN 27 HOMOLOG"/>
    <property type="match status" value="1"/>
</dbReference>
<feature type="chain" id="PRO_5022048062" evidence="1">
    <location>
        <begin position="26"/>
        <end position="382"/>
    </location>
</feature>
<protein>
    <submittedName>
        <fullName evidence="2">Tetratricopeptide repeat protein</fullName>
    </submittedName>
</protein>
<dbReference type="SMART" id="SM00028">
    <property type="entry name" value="TPR"/>
    <property type="match status" value="6"/>
</dbReference>
<dbReference type="EMBL" id="VLLI01000005">
    <property type="protein sequence ID" value="TWJ00687.1"/>
    <property type="molecule type" value="Genomic_DNA"/>
</dbReference>
<dbReference type="PANTHER" id="PTHR12558">
    <property type="entry name" value="CELL DIVISION CYCLE 16,23,27"/>
    <property type="match status" value="1"/>
</dbReference>
<comment type="caution">
    <text evidence="2">The sequence shown here is derived from an EMBL/GenBank/DDBJ whole genome shotgun (WGS) entry which is preliminary data.</text>
</comment>
<dbReference type="Proteomes" id="UP000317010">
    <property type="component" value="Unassembled WGS sequence"/>
</dbReference>
<dbReference type="SUPFAM" id="SSF48452">
    <property type="entry name" value="TPR-like"/>
    <property type="match status" value="2"/>
</dbReference>
<proteinExistence type="predicted"/>
<dbReference type="Pfam" id="PF13432">
    <property type="entry name" value="TPR_16"/>
    <property type="match status" value="1"/>
</dbReference>
<dbReference type="AlphaFoldDB" id="A0A562U5T0"/>
<organism evidence="2 3">
    <name type="scientific">Mucilaginibacter frigoritolerans</name>
    <dbReference type="NCBI Taxonomy" id="652788"/>
    <lineage>
        <taxon>Bacteria</taxon>
        <taxon>Pseudomonadati</taxon>
        <taxon>Bacteroidota</taxon>
        <taxon>Sphingobacteriia</taxon>
        <taxon>Sphingobacteriales</taxon>
        <taxon>Sphingobacteriaceae</taxon>
        <taxon>Mucilaginibacter</taxon>
    </lineage>
</organism>
<dbReference type="RefSeq" id="WP_144912010.1">
    <property type="nucleotide sequence ID" value="NZ_VLLI01000005.1"/>
</dbReference>
<keyword evidence="3" id="KW-1185">Reference proteome</keyword>
<dbReference type="Gene3D" id="1.25.40.10">
    <property type="entry name" value="Tetratricopeptide repeat domain"/>
    <property type="match status" value="2"/>
</dbReference>
<gene>
    <name evidence="2" type="ORF">JN11_01943</name>
</gene>
<accession>A0A562U5T0</accession>